<organism evidence="2 3">
    <name type="scientific">Aurantimonas endophytica</name>
    <dbReference type="NCBI Taxonomy" id="1522175"/>
    <lineage>
        <taxon>Bacteria</taxon>
        <taxon>Pseudomonadati</taxon>
        <taxon>Pseudomonadota</taxon>
        <taxon>Alphaproteobacteria</taxon>
        <taxon>Hyphomicrobiales</taxon>
        <taxon>Aurantimonadaceae</taxon>
        <taxon>Aurantimonas</taxon>
    </lineage>
</organism>
<evidence type="ECO:0000313" key="2">
    <source>
        <dbReference type="EMBL" id="MBB4003054.1"/>
    </source>
</evidence>
<proteinExistence type="predicted"/>
<gene>
    <name evidence="2" type="ORF">GGR03_002129</name>
</gene>
<dbReference type="AlphaFoldDB" id="A0A7W6HD73"/>
<dbReference type="EMBL" id="JACIEM010000002">
    <property type="protein sequence ID" value="MBB4003054.1"/>
    <property type="molecule type" value="Genomic_DNA"/>
</dbReference>
<dbReference type="Proteomes" id="UP000588647">
    <property type="component" value="Unassembled WGS sequence"/>
</dbReference>
<protein>
    <submittedName>
        <fullName evidence="2">Uncharacterized protein</fullName>
    </submittedName>
</protein>
<reference evidence="2 3" key="1">
    <citation type="submission" date="2020-08" db="EMBL/GenBank/DDBJ databases">
        <title>Genomic Encyclopedia of Type Strains, Phase IV (KMG-IV): sequencing the most valuable type-strain genomes for metagenomic binning, comparative biology and taxonomic classification.</title>
        <authorList>
            <person name="Goeker M."/>
        </authorList>
    </citation>
    <scope>NUCLEOTIDE SEQUENCE [LARGE SCALE GENOMIC DNA]</scope>
    <source>
        <strain evidence="2 3">DSM 103570</strain>
    </source>
</reference>
<feature type="region of interest" description="Disordered" evidence="1">
    <location>
        <begin position="175"/>
        <end position="197"/>
    </location>
</feature>
<comment type="caution">
    <text evidence="2">The sequence shown here is derived from an EMBL/GenBank/DDBJ whole genome shotgun (WGS) entry which is preliminary data.</text>
</comment>
<evidence type="ECO:0000256" key="1">
    <source>
        <dbReference type="SAM" id="MobiDB-lite"/>
    </source>
</evidence>
<sequence>MRPVDQSGPARHRRPHAVLEEERCRVGVAGERPCVRRQDQRRVPVDLKPFPGKRDRGHQQILPGLLAEALMRHTNAVDEARYRDGRGAFDIAVAHDRFPRKQVRSDAFAGERIVGGVERCRRTHAVVDAVGFLLGFPPDHHGTATGRPAHPRLDHAQGKGGGYGGIQRVTAVGKHGGASLRGEPALRRDDAAGGSNRRLADRLRAGKRVHRDGRPPTDRRAGRRCLSDGFSCNRSVASIIM</sequence>
<evidence type="ECO:0000313" key="3">
    <source>
        <dbReference type="Proteomes" id="UP000588647"/>
    </source>
</evidence>
<name>A0A7W6HD73_9HYPH</name>
<keyword evidence="3" id="KW-1185">Reference proteome</keyword>
<accession>A0A7W6HD73</accession>